<evidence type="ECO:0000313" key="3">
    <source>
        <dbReference type="Proteomes" id="UP000253961"/>
    </source>
</evidence>
<evidence type="ECO:0000256" key="1">
    <source>
        <dbReference type="SAM" id="MobiDB-lite"/>
    </source>
</evidence>
<dbReference type="Proteomes" id="UP000253961">
    <property type="component" value="Unassembled WGS sequence"/>
</dbReference>
<feature type="region of interest" description="Disordered" evidence="1">
    <location>
        <begin position="1"/>
        <end position="20"/>
    </location>
</feature>
<accession>A0A369Q424</accession>
<dbReference type="EMBL" id="QPKV01000002">
    <property type="protein sequence ID" value="RDC58225.1"/>
    <property type="molecule type" value="Genomic_DNA"/>
</dbReference>
<feature type="region of interest" description="Disordered" evidence="1">
    <location>
        <begin position="26"/>
        <end position="60"/>
    </location>
</feature>
<sequence length="60" mass="6763">MFPALQGEGQHKPANQKLWQGEVFLPPKTHKNKQPNSMNLEYSPKPLFPSLQGEGQHKPA</sequence>
<organism evidence="2 3">
    <name type="scientific">Pedobacter chinensis</name>
    <dbReference type="NCBI Taxonomy" id="2282421"/>
    <lineage>
        <taxon>Bacteria</taxon>
        <taxon>Pseudomonadati</taxon>
        <taxon>Bacteroidota</taxon>
        <taxon>Sphingobacteriia</taxon>
        <taxon>Sphingobacteriales</taxon>
        <taxon>Sphingobacteriaceae</taxon>
        <taxon>Pedobacter</taxon>
    </lineage>
</organism>
<reference evidence="2 3" key="1">
    <citation type="submission" date="2018-07" db="EMBL/GenBank/DDBJ databases">
        <title>Pedobacter sp. nov., isolated from soil.</title>
        <authorList>
            <person name="Zhou L.Y."/>
            <person name="Du Z.J."/>
        </authorList>
    </citation>
    <scope>NUCLEOTIDE SEQUENCE [LARGE SCALE GENOMIC DNA]</scope>
    <source>
        <strain evidence="2 3">JDX94</strain>
    </source>
</reference>
<keyword evidence="3" id="KW-1185">Reference proteome</keyword>
<proteinExistence type="predicted"/>
<protein>
    <submittedName>
        <fullName evidence="2">Uncharacterized protein</fullName>
    </submittedName>
</protein>
<name>A0A369Q424_9SPHI</name>
<comment type="caution">
    <text evidence="2">The sequence shown here is derived from an EMBL/GenBank/DDBJ whole genome shotgun (WGS) entry which is preliminary data.</text>
</comment>
<dbReference type="AlphaFoldDB" id="A0A369Q424"/>
<gene>
    <name evidence="2" type="ORF">DU508_04595</name>
</gene>
<evidence type="ECO:0000313" key="2">
    <source>
        <dbReference type="EMBL" id="RDC58225.1"/>
    </source>
</evidence>